<keyword evidence="1" id="KW-1133">Transmembrane helix</keyword>
<keyword evidence="3" id="KW-1185">Reference proteome</keyword>
<keyword evidence="1" id="KW-0472">Membrane</keyword>
<dbReference type="EnsemblPlants" id="Bo3g052750.1">
    <property type="protein sequence ID" value="Bo3g052750.1"/>
    <property type="gene ID" value="Bo3g052750"/>
</dbReference>
<dbReference type="HOGENOM" id="CLU_2545759_0_0_1"/>
<dbReference type="AlphaFoldDB" id="A0A0D3B8V8"/>
<sequence>MRIIISGLYTFLISCRCGIVKGLPKPWQFQWRIFMRLLIFEDSSLFSSAVDFFQASFCFLLLSLLKRFRTNPFQNYTLDLTKI</sequence>
<keyword evidence="1" id="KW-0812">Transmembrane</keyword>
<feature type="transmembrane region" description="Helical" evidence="1">
    <location>
        <begin position="45"/>
        <end position="65"/>
    </location>
</feature>
<dbReference type="PROSITE" id="PS51257">
    <property type="entry name" value="PROKAR_LIPOPROTEIN"/>
    <property type="match status" value="1"/>
</dbReference>
<organism evidence="2 3">
    <name type="scientific">Brassica oleracea var. oleracea</name>
    <dbReference type="NCBI Taxonomy" id="109376"/>
    <lineage>
        <taxon>Eukaryota</taxon>
        <taxon>Viridiplantae</taxon>
        <taxon>Streptophyta</taxon>
        <taxon>Embryophyta</taxon>
        <taxon>Tracheophyta</taxon>
        <taxon>Spermatophyta</taxon>
        <taxon>Magnoliopsida</taxon>
        <taxon>eudicotyledons</taxon>
        <taxon>Gunneridae</taxon>
        <taxon>Pentapetalae</taxon>
        <taxon>rosids</taxon>
        <taxon>malvids</taxon>
        <taxon>Brassicales</taxon>
        <taxon>Brassicaceae</taxon>
        <taxon>Brassiceae</taxon>
        <taxon>Brassica</taxon>
    </lineage>
</organism>
<protein>
    <submittedName>
        <fullName evidence="2">Uncharacterized protein</fullName>
    </submittedName>
</protein>
<reference evidence="2" key="2">
    <citation type="submission" date="2015-03" db="UniProtKB">
        <authorList>
            <consortium name="EnsemblPlants"/>
        </authorList>
    </citation>
    <scope>IDENTIFICATION</scope>
</reference>
<dbReference type="Proteomes" id="UP000032141">
    <property type="component" value="Chromosome C3"/>
</dbReference>
<name>A0A0D3B8V8_BRAOL</name>
<proteinExistence type="predicted"/>
<accession>A0A0D3B8V8</accession>
<evidence type="ECO:0000313" key="2">
    <source>
        <dbReference type="EnsemblPlants" id="Bo3g052750.1"/>
    </source>
</evidence>
<evidence type="ECO:0000313" key="3">
    <source>
        <dbReference type="Proteomes" id="UP000032141"/>
    </source>
</evidence>
<reference evidence="2 3" key="1">
    <citation type="journal article" date="2014" name="Genome Biol.">
        <title>Transcriptome and methylome profiling reveals relics of genome dominance in the mesopolyploid Brassica oleracea.</title>
        <authorList>
            <person name="Parkin I.A."/>
            <person name="Koh C."/>
            <person name="Tang H."/>
            <person name="Robinson S.J."/>
            <person name="Kagale S."/>
            <person name="Clarke W.E."/>
            <person name="Town C.D."/>
            <person name="Nixon J."/>
            <person name="Krishnakumar V."/>
            <person name="Bidwell S.L."/>
            <person name="Denoeud F."/>
            <person name="Belcram H."/>
            <person name="Links M.G."/>
            <person name="Just J."/>
            <person name="Clarke C."/>
            <person name="Bender T."/>
            <person name="Huebert T."/>
            <person name="Mason A.S."/>
            <person name="Pires J.C."/>
            <person name="Barker G."/>
            <person name="Moore J."/>
            <person name="Walley P.G."/>
            <person name="Manoli S."/>
            <person name="Batley J."/>
            <person name="Edwards D."/>
            <person name="Nelson M.N."/>
            <person name="Wang X."/>
            <person name="Paterson A.H."/>
            <person name="King G."/>
            <person name="Bancroft I."/>
            <person name="Chalhoub B."/>
            <person name="Sharpe A.G."/>
        </authorList>
    </citation>
    <scope>NUCLEOTIDE SEQUENCE</scope>
    <source>
        <strain evidence="2 3">cv. TO1000</strain>
    </source>
</reference>
<dbReference type="Gramene" id="Bo3g052750.1">
    <property type="protein sequence ID" value="Bo3g052750.1"/>
    <property type="gene ID" value="Bo3g052750"/>
</dbReference>
<evidence type="ECO:0000256" key="1">
    <source>
        <dbReference type="SAM" id="Phobius"/>
    </source>
</evidence>